<feature type="region of interest" description="Disordered" evidence="8">
    <location>
        <begin position="366"/>
        <end position="387"/>
    </location>
</feature>
<evidence type="ECO:0000313" key="11">
    <source>
        <dbReference type="Proteomes" id="UP001222325"/>
    </source>
</evidence>
<evidence type="ECO:0000313" key="10">
    <source>
        <dbReference type="EMBL" id="KAJ7080153.1"/>
    </source>
</evidence>
<protein>
    <recommendedName>
        <fullName evidence="5">Restriction of telomere capping protein 4</fullName>
    </recommendedName>
</protein>
<dbReference type="AlphaFoldDB" id="A0AAD6XLV2"/>
<dbReference type="EMBL" id="JARJCN010000056">
    <property type="protein sequence ID" value="KAJ7080153.1"/>
    <property type="molecule type" value="Genomic_DNA"/>
</dbReference>
<organism evidence="10 11">
    <name type="scientific">Mycena belliarum</name>
    <dbReference type="NCBI Taxonomy" id="1033014"/>
    <lineage>
        <taxon>Eukaryota</taxon>
        <taxon>Fungi</taxon>
        <taxon>Dikarya</taxon>
        <taxon>Basidiomycota</taxon>
        <taxon>Agaricomycotina</taxon>
        <taxon>Agaricomycetes</taxon>
        <taxon>Agaricomycetidae</taxon>
        <taxon>Agaricales</taxon>
        <taxon>Marasmiineae</taxon>
        <taxon>Mycenaceae</taxon>
        <taxon>Mycena</taxon>
    </lineage>
</organism>
<dbReference type="Pfam" id="PF14474">
    <property type="entry name" value="RTC4"/>
    <property type="match status" value="2"/>
</dbReference>
<dbReference type="GO" id="GO:0005737">
    <property type="term" value="C:cytoplasm"/>
    <property type="evidence" value="ECO:0007669"/>
    <property type="project" value="UniProtKB-SubCell"/>
</dbReference>
<gene>
    <name evidence="10" type="ORF">B0H15DRAFT_804147</name>
</gene>
<evidence type="ECO:0000256" key="5">
    <source>
        <dbReference type="ARBA" id="ARBA00015162"/>
    </source>
</evidence>
<keyword evidence="11" id="KW-1185">Reference proteome</keyword>
<evidence type="ECO:0000256" key="6">
    <source>
        <dbReference type="ARBA" id="ARBA00022490"/>
    </source>
</evidence>
<evidence type="ECO:0000256" key="7">
    <source>
        <dbReference type="ARBA" id="ARBA00023242"/>
    </source>
</evidence>
<proteinExistence type="inferred from homology"/>
<comment type="similarity">
    <text evidence="4">Belongs to the RTC4 family.</text>
</comment>
<keyword evidence="6" id="KW-0963">Cytoplasm</keyword>
<evidence type="ECO:0000256" key="3">
    <source>
        <dbReference type="ARBA" id="ARBA00004496"/>
    </source>
</evidence>
<dbReference type="InterPro" id="IPR039024">
    <property type="entry name" value="RTC4"/>
</dbReference>
<evidence type="ECO:0000256" key="4">
    <source>
        <dbReference type="ARBA" id="ARBA00009461"/>
    </source>
</evidence>
<dbReference type="Proteomes" id="UP001222325">
    <property type="component" value="Unassembled WGS sequence"/>
</dbReference>
<comment type="caution">
    <text evidence="10">The sequence shown here is derived from an EMBL/GenBank/DDBJ whole genome shotgun (WGS) entry which is preliminary data.</text>
</comment>
<accession>A0AAD6XLV2</accession>
<keyword evidence="7" id="KW-0539">Nucleus</keyword>
<dbReference type="SMART" id="SM01312">
    <property type="entry name" value="RTC4"/>
    <property type="match status" value="1"/>
</dbReference>
<dbReference type="PANTHER" id="PTHR41391:SF1">
    <property type="entry name" value="RESTRICTION OF TELOMERE CAPPING PROTEIN 4"/>
    <property type="match status" value="1"/>
</dbReference>
<reference evidence="10" key="1">
    <citation type="submission" date="2023-03" db="EMBL/GenBank/DDBJ databases">
        <title>Massive genome expansion in bonnet fungi (Mycena s.s.) driven by repeated elements and novel gene families across ecological guilds.</title>
        <authorList>
            <consortium name="Lawrence Berkeley National Laboratory"/>
            <person name="Harder C.B."/>
            <person name="Miyauchi S."/>
            <person name="Viragh M."/>
            <person name="Kuo A."/>
            <person name="Thoen E."/>
            <person name="Andreopoulos B."/>
            <person name="Lu D."/>
            <person name="Skrede I."/>
            <person name="Drula E."/>
            <person name="Henrissat B."/>
            <person name="Morin E."/>
            <person name="Kohler A."/>
            <person name="Barry K."/>
            <person name="LaButti K."/>
            <person name="Morin E."/>
            <person name="Salamov A."/>
            <person name="Lipzen A."/>
            <person name="Mereny Z."/>
            <person name="Hegedus B."/>
            <person name="Baldrian P."/>
            <person name="Stursova M."/>
            <person name="Weitz H."/>
            <person name="Taylor A."/>
            <person name="Grigoriev I.V."/>
            <person name="Nagy L.G."/>
            <person name="Martin F."/>
            <person name="Kauserud H."/>
        </authorList>
    </citation>
    <scope>NUCLEOTIDE SEQUENCE</scope>
    <source>
        <strain evidence="10">CBHHK173m</strain>
    </source>
</reference>
<evidence type="ECO:0000256" key="2">
    <source>
        <dbReference type="ARBA" id="ARBA00004123"/>
    </source>
</evidence>
<dbReference type="InterPro" id="IPR028094">
    <property type="entry name" value="RTC4_C"/>
</dbReference>
<sequence>MDPLQSTEDPVITPIHSCESCGIGVMEAPRVHAGSNNPSSRGKIVQTCKSCYKSHYHTPAYIHSDALHLLARINARQLHTNIPPESVNAPLRFAPQALIEPPPGLIHCPAAGCSTKDGTPRQAARKCIQHLCKTCCIQSHLDAHTQRTYRDSCKAHGVAGVEGHIDNGTPIADVPHDEPPAAALPFHPTPLAGRGRGALNVRGGPPEPAGQGRGAIAATIRPQTELARPMSMTWQNQRQATLTQKGPDPKVERLRLEKIAQHSCKFTVFYMAGKQPLNLEHSVATYPQMQLSAAPSLLRGIGLTENSWIDLYNFSESTWKTIQTTAVFHVDKTQPTIIRIRPDLLSELALNDCLGLEDILKDQPHPSKRRLGDLVSPPKKLQRTESISVTTEARTIIDLSDSPPPSPSLHPQPSSLMHVIESEPFPVKNWPSAFFAYEHDAAWTKYKGLQEQFGADKTNIPQHFSTLFPGAHYTKTKVTTWRNFWLKAPSDIREQAIRQGRTHAGSWSFFLAAVRTRNEGGTVTFPSIAAPAPVVKVEPAVAPVIPPPAVIASVSVPSTIIIPIAPEEPPAPGGPALAADPIAVEGLGVCPFCDRTNTVRPSLKSEQLLAQLLPKTQPSPTPQNPDHRTATSPIIFSQYCKQHNIDSRLLGIARDSGWPEHIDYVGLHARVLELLPALQSVVEEVDASEFFMYASTGMFQKATGYFGSLGYTVISGAVTANFPRISITSDYAPLSWETLIEQVLVPEAIVALICKDLDIGYEEAIEVLQSSTEFGRNYHSDILDRQRNTFPQSSPLLPPRALSPILAPATWDKRAPTPQLDAASLCNYCDEELPYVSSDLLVAMGHRLATISWRDPLPENTLHRQLPKISLAAEYCARHRFELIHIPAAILGRWPFHPHFFGLFHRILDLGPVLRTLCRNLGHSFFFRAAQEYYGNQVTRLSSLGAQYGSNRSSEHGTGYYGERGYQLLDITLWFMFPPSIDLAPFHPLTYDIILREVLIPEATLQLIQQDLEVAPDEAIEILKQSHTFGLVQNPADDNCEYYIAAMRSISMSHRRAEWSLRTWEASGTDLDFEPWLQGQKELEEAIAIKSEPTDFSVPASDGDTKIYVCAKLTAECVLKEPPLSVTLRDSCHFTAKNIRLLAMLTMPFLN</sequence>
<evidence type="ECO:0000256" key="1">
    <source>
        <dbReference type="ARBA" id="ARBA00002738"/>
    </source>
</evidence>
<evidence type="ECO:0000259" key="9">
    <source>
        <dbReference type="SMART" id="SM01312"/>
    </source>
</evidence>
<dbReference type="PANTHER" id="PTHR41391">
    <property type="entry name" value="RESTRICTION OF TELOMERE CAPPING PROTEIN 4"/>
    <property type="match status" value="1"/>
</dbReference>
<comment type="subcellular location">
    <subcellularLocation>
        <location evidence="3">Cytoplasm</location>
    </subcellularLocation>
    <subcellularLocation>
        <location evidence="2">Nucleus</location>
    </subcellularLocation>
</comment>
<name>A0AAD6XLV2_9AGAR</name>
<evidence type="ECO:0000256" key="8">
    <source>
        <dbReference type="SAM" id="MobiDB-lite"/>
    </source>
</evidence>
<dbReference type="GO" id="GO:0005634">
    <property type="term" value="C:nucleus"/>
    <property type="evidence" value="ECO:0007669"/>
    <property type="project" value="UniProtKB-SubCell"/>
</dbReference>
<comment type="function">
    <text evidence="1">May be involved in a process influencing telomere capping.</text>
</comment>
<feature type="domain" description="Restriction of telomere capping protein 4 C-terminal" evidence="9">
    <location>
        <begin position="674"/>
        <end position="781"/>
    </location>
</feature>